<dbReference type="PANTHER" id="PTHR43471">
    <property type="entry name" value="ABC TRANSPORTER PERMEASE"/>
    <property type="match status" value="1"/>
</dbReference>
<sequence>MNTPARIAAVAGTEFKIALRNRWVLLATVLLTLFSLALSFPGTGGGTLKASALLMAAASISTLAVYLIPLIALLVSYDSFAGEVERGTMALILATPVNRGELLFGKFLGLCLVVFIAIAVGFGIAVAVTVGLYGFDVTGIEAWLRLLATAIFLGAVFVAAGMALSTAVPRTGTAAALAVGLWLVLVVLYDLALLAGLVVDEGGFFTKGLFPYFVVLNPGDAFRIFNLAGLESATPVSGLDGLANTLPFSPVLALAAMAFWLVAMLGAGLFSARRLTP</sequence>
<feature type="transmembrane region" description="Helical" evidence="1">
    <location>
        <begin position="176"/>
        <end position="199"/>
    </location>
</feature>
<accession>K2PI01</accession>
<feature type="transmembrane region" description="Helical" evidence="1">
    <location>
        <begin position="23"/>
        <end position="40"/>
    </location>
</feature>
<feature type="transmembrane region" description="Helical" evidence="1">
    <location>
        <begin position="142"/>
        <end position="164"/>
    </location>
</feature>
<protein>
    <submittedName>
        <fullName evidence="2">Nitrous oxide maturation protein NosY</fullName>
    </submittedName>
</protein>
<dbReference type="GO" id="GO:0140359">
    <property type="term" value="F:ABC-type transporter activity"/>
    <property type="evidence" value="ECO:0007669"/>
    <property type="project" value="InterPro"/>
</dbReference>
<dbReference type="GO" id="GO:0005886">
    <property type="term" value="C:plasma membrane"/>
    <property type="evidence" value="ECO:0007669"/>
    <property type="project" value="UniProtKB-SubCell"/>
</dbReference>
<dbReference type="AlphaFoldDB" id="K2PI01"/>
<dbReference type="Proteomes" id="UP000007374">
    <property type="component" value="Unassembled WGS sequence"/>
</dbReference>
<keyword evidence="3" id="KW-1185">Reference proteome</keyword>
<feature type="transmembrane region" description="Helical" evidence="1">
    <location>
        <begin position="107"/>
        <end position="130"/>
    </location>
</feature>
<evidence type="ECO:0000313" key="2">
    <source>
        <dbReference type="EMBL" id="EKF40772.1"/>
    </source>
</evidence>
<keyword evidence="1" id="KW-1133">Transmembrane helix</keyword>
<dbReference type="PATRIC" id="fig|1231190.3.peg.3976"/>
<feature type="transmembrane region" description="Helical" evidence="1">
    <location>
        <begin position="251"/>
        <end position="272"/>
    </location>
</feature>
<dbReference type="STRING" id="721133.SAMN05216176_11371"/>
<gene>
    <name evidence="2" type="ORF">NA8A_19243</name>
</gene>
<dbReference type="RefSeq" id="WP_009452058.1">
    <property type="nucleotide sequence ID" value="NZ_AMSI01000015.1"/>
</dbReference>
<dbReference type="eggNOG" id="COG1277">
    <property type="taxonomic scope" value="Bacteria"/>
</dbReference>
<keyword evidence="1" id="KW-0472">Membrane</keyword>
<feature type="transmembrane region" description="Helical" evidence="1">
    <location>
        <begin position="52"/>
        <end position="77"/>
    </location>
</feature>
<dbReference type="PANTHER" id="PTHR43471:SF1">
    <property type="entry name" value="ABC TRANSPORTER PERMEASE PROTEIN NOSY-RELATED"/>
    <property type="match status" value="1"/>
</dbReference>
<comment type="caution">
    <text evidence="2">The sequence shown here is derived from an EMBL/GenBank/DDBJ whole genome shotgun (WGS) entry which is preliminary data.</text>
</comment>
<dbReference type="OrthoDB" id="9805862at2"/>
<organism evidence="2 3">
    <name type="scientific">Nitratireductor indicus C115</name>
    <dbReference type="NCBI Taxonomy" id="1231190"/>
    <lineage>
        <taxon>Bacteria</taxon>
        <taxon>Pseudomonadati</taxon>
        <taxon>Pseudomonadota</taxon>
        <taxon>Alphaproteobacteria</taxon>
        <taxon>Hyphomicrobiales</taxon>
        <taxon>Phyllobacteriaceae</taxon>
        <taxon>Nitratireductor</taxon>
    </lineage>
</organism>
<name>K2PI01_9HYPH</name>
<reference evidence="2 3" key="1">
    <citation type="journal article" date="2012" name="J. Bacteriol.">
        <title>Genome Sequence of Nitratireductor indicus Type Strain C115.</title>
        <authorList>
            <person name="Lai Q."/>
            <person name="Li G."/>
            <person name="Yu Z."/>
            <person name="Shao Z."/>
        </authorList>
    </citation>
    <scope>NUCLEOTIDE SEQUENCE [LARGE SCALE GENOMIC DNA]</scope>
    <source>
        <strain evidence="2 3">C115</strain>
    </source>
</reference>
<keyword evidence="1" id="KW-0812">Transmembrane</keyword>
<evidence type="ECO:0000256" key="1">
    <source>
        <dbReference type="SAM" id="Phobius"/>
    </source>
</evidence>
<dbReference type="Pfam" id="PF12679">
    <property type="entry name" value="ABC2_membrane_2"/>
    <property type="match status" value="1"/>
</dbReference>
<dbReference type="EMBL" id="AMSI01000015">
    <property type="protein sequence ID" value="EKF40772.1"/>
    <property type="molecule type" value="Genomic_DNA"/>
</dbReference>
<evidence type="ECO:0000313" key="3">
    <source>
        <dbReference type="Proteomes" id="UP000007374"/>
    </source>
</evidence>
<proteinExistence type="predicted"/>